<organism evidence="2 3">
    <name type="scientific">Leishmania mexicana (strain MHOM/GT/2001/U1103)</name>
    <dbReference type="NCBI Taxonomy" id="929439"/>
    <lineage>
        <taxon>Eukaryota</taxon>
        <taxon>Discoba</taxon>
        <taxon>Euglenozoa</taxon>
        <taxon>Kinetoplastea</taxon>
        <taxon>Metakinetoplastina</taxon>
        <taxon>Trypanosomatida</taxon>
        <taxon>Trypanosomatidae</taxon>
        <taxon>Leishmaniinae</taxon>
        <taxon>Leishmania</taxon>
    </lineage>
</organism>
<accession>E9ATK0</accession>
<dbReference type="GeneID" id="13448437"/>
<proteinExistence type="predicted"/>
<feature type="region of interest" description="Disordered" evidence="1">
    <location>
        <begin position="84"/>
        <end position="125"/>
    </location>
</feature>
<feature type="compositionally biased region" description="Polar residues" evidence="1">
    <location>
        <begin position="114"/>
        <end position="125"/>
    </location>
</feature>
<dbReference type="EMBL" id="FR799573">
    <property type="protein sequence ID" value="CBZ26274.1"/>
    <property type="molecule type" value="Genomic_DNA"/>
</dbReference>
<dbReference type="Proteomes" id="UP000007259">
    <property type="component" value="Chromosome 20"/>
</dbReference>
<dbReference type="OrthoDB" id="267733at2759"/>
<keyword evidence="3" id="KW-1185">Reference proteome</keyword>
<feature type="compositionally biased region" description="Low complexity" evidence="1">
    <location>
        <begin position="190"/>
        <end position="209"/>
    </location>
</feature>
<name>E9ATK0_LEIMU</name>
<protein>
    <submittedName>
        <fullName evidence="2">Uncharacterized protein</fullName>
    </submittedName>
</protein>
<feature type="compositionally biased region" description="Low complexity" evidence="1">
    <location>
        <begin position="261"/>
        <end position="276"/>
    </location>
</feature>
<dbReference type="AlphaFoldDB" id="E9ATK0"/>
<evidence type="ECO:0000256" key="1">
    <source>
        <dbReference type="SAM" id="MobiDB-lite"/>
    </source>
</evidence>
<dbReference type="KEGG" id="lmi:LMXM_36_4160"/>
<dbReference type="PhylomeDB" id="E9ATK0"/>
<feature type="region of interest" description="Disordered" evidence="1">
    <location>
        <begin position="1"/>
        <end position="50"/>
    </location>
</feature>
<feature type="compositionally biased region" description="Gly residues" evidence="1">
    <location>
        <begin position="315"/>
        <end position="334"/>
    </location>
</feature>
<dbReference type="OMA" id="WRVGGPY"/>
<feature type="region of interest" description="Disordered" evidence="1">
    <location>
        <begin position="190"/>
        <end position="334"/>
    </location>
</feature>
<evidence type="ECO:0000313" key="2">
    <source>
        <dbReference type="EMBL" id="CBZ26274.1"/>
    </source>
</evidence>
<feature type="compositionally biased region" description="Basic residues" evidence="1">
    <location>
        <begin position="1"/>
        <end position="11"/>
    </location>
</feature>
<evidence type="ECO:0000313" key="3">
    <source>
        <dbReference type="Proteomes" id="UP000007259"/>
    </source>
</evidence>
<feature type="compositionally biased region" description="Basic and acidic residues" evidence="1">
    <location>
        <begin position="217"/>
        <end position="232"/>
    </location>
</feature>
<gene>
    <name evidence="2" type="ORF">LMXM_36_4160</name>
</gene>
<reference evidence="2 3" key="1">
    <citation type="journal article" date="2011" name="Genome Res.">
        <title>Chromosome and gene copy number variation allow major structural change between species and strains of Leishmania.</title>
        <authorList>
            <person name="Rogers M.B."/>
            <person name="Hilley J.D."/>
            <person name="Dickens N.J."/>
            <person name="Wilkes J."/>
            <person name="Bates P.A."/>
            <person name="Depledge D.P."/>
            <person name="Harris D."/>
            <person name="Her Y."/>
            <person name="Herzyk P."/>
            <person name="Imamura H."/>
            <person name="Otto T.D."/>
            <person name="Sanders M."/>
            <person name="Seeger K."/>
            <person name="Dujardin J.C."/>
            <person name="Berriman M."/>
            <person name="Smith D.F."/>
            <person name="Hertz-Fowler C."/>
            <person name="Mottram J.C."/>
        </authorList>
    </citation>
    <scope>NUCLEOTIDE SEQUENCE [LARGE SCALE GENOMIC DNA]</scope>
    <source>
        <strain evidence="2 3">MHOM/GT/2001/U1103</strain>
    </source>
</reference>
<sequence>MSKDKRPRLAKKAGEVSNGKRKRVTSLPTAAPDHRAPRMQRAESAPAAPKSIEDVARLFIGVGRSSSSGGEACAGTESISLHMKKAKGSMKRLREGAENGTVGKNSPMKRQKRSTTGALPSATTNNAMAFERKAGRQPKVAGCYEVDEVDEEDVELSKAVQAQTLSFLQHLNSKSSKAFWGLRDVAQGKLSATTATTAMSSSSPLPSSSRTKAAKGNAERAKRLADDGEELWRVGGPYIPSDQADDTDESERERGHTNDFESQSSTSSSEPSWVTDSSEEEDGGGSYAEGYDEAEIAPVAAGATNRRSAAEPPKRGGGGGRLFQGGGDGVWDED</sequence>
<dbReference type="RefSeq" id="XP_003874774.1">
    <property type="nucleotide sequence ID" value="XM_003874725.1"/>
</dbReference>
<dbReference type="VEuPathDB" id="TriTrypDB:LmxM.36.4160"/>